<keyword evidence="6 9" id="KW-1133">Transmembrane helix</keyword>
<reference evidence="11" key="1">
    <citation type="submission" date="2006-10" db="EMBL/GenBank/DDBJ databases">
        <authorList>
            <person name="Amadeo P."/>
            <person name="Zhao Q."/>
            <person name="Wortman J."/>
            <person name="Fraser-Liggett C."/>
            <person name="Carlton J."/>
        </authorList>
    </citation>
    <scope>NUCLEOTIDE SEQUENCE</scope>
    <source>
        <strain evidence="11">G3</strain>
    </source>
</reference>
<name>A2EGH1_TRIV3</name>
<dbReference type="KEGG" id="tva:4766152"/>
<reference evidence="11" key="2">
    <citation type="journal article" date="2007" name="Science">
        <title>Draft genome sequence of the sexually transmitted pathogen Trichomonas vaginalis.</title>
        <authorList>
            <person name="Carlton J.M."/>
            <person name="Hirt R.P."/>
            <person name="Silva J.C."/>
            <person name="Delcher A.L."/>
            <person name="Schatz M."/>
            <person name="Zhao Q."/>
            <person name="Wortman J.R."/>
            <person name="Bidwell S.L."/>
            <person name="Alsmark U.C.M."/>
            <person name="Besteiro S."/>
            <person name="Sicheritz-Ponten T."/>
            <person name="Noel C.J."/>
            <person name="Dacks J.B."/>
            <person name="Foster P.G."/>
            <person name="Simillion C."/>
            <person name="Van de Peer Y."/>
            <person name="Miranda-Saavedra D."/>
            <person name="Barton G.J."/>
            <person name="Westrop G.D."/>
            <person name="Mueller S."/>
            <person name="Dessi D."/>
            <person name="Fiori P.L."/>
            <person name="Ren Q."/>
            <person name="Paulsen I."/>
            <person name="Zhang H."/>
            <person name="Bastida-Corcuera F.D."/>
            <person name="Simoes-Barbosa A."/>
            <person name="Brown M.T."/>
            <person name="Hayes R.D."/>
            <person name="Mukherjee M."/>
            <person name="Okumura C.Y."/>
            <person name="Schneider R."/>
            <person name="Smith A.J."/>
            <person name="Vanacova S."/>
            <person name="Villalvazo M."/>
            <person name="Haas B.J."/>
            <person name="Pertea M."/>
            <person name="Feldblyum T.V."/>
            <person name="Utterback T.R."/>
            <person name="Shu C.L."/>
            <person name="Osoegawa K."/>
            <person name="de Jong P.J."/>
            <person name="Hrdy I."/>
            <person name="Horvathova L."/>
            <person name="Zubacova Z."/>
            <person name="Dolezal P."/>
            <person name="Malik S.B."/>
            <person name="Logsdon J.M. Jr."/>
            <person name="Henze K."/>
            <person name="Gupta A."/>
            <person name="Wang C.C."/>
            <person name="Dunne R.L."/>
            <person name="Upcroft J.A."/>
            <person name="Upcroft P."/>
            <person name="White O."/>
            <person name="Salzberg S.L."/>
            <person name="Tang P."/>
            <person name="Chiu C.-H."/>
            <person name="Lee Y.-S."/>
            <person name="Embley T.M."/>
            <person name="Coombs G.H."/>
            <person name="Mottram J.C."/>
            <person name="Tachezy J."/>
            <person name="Fraser-Liggett C.M."/>
            <person name="Johnson P.J."/>
        </authorList>
    </citation>
    <scope>NUCLEOTIDE SEQUENCE [LARGE SCALE GENOMIC DNA]</scope>
    <source>
        <strain evidence="11">G3</strain>
    </source>
</reference>
<dbReference type="RefSeq" id="XP_001320477.1">
    <property type="nucleotide sequence ID" value="XM_001320442.1"/>
</dbReference>
<feature type="region of interest" description="Disordered" evidence="10">
    <location>
        <begin position="1"/>
        <end position="29"/>
    </location>
</feature>
<dbReference type="OrthoDB" id="337750at2759"/>
<accession>A2EGH1</accession>
<evidence type="ECO:0000256" key="8">
    <source>
        <dbReference type="ARBA" id="ARBA00023136"/>
    </source>
</evidence>
<evidence type="ECO:0000313" key="11">
    <source>
        <dbReference type="EMBL" id="EAY08254.1"/>
    </source>
</evidence>
<dbReference type="PANTHER" id="PTHR14083">
    <property type="entry name" value="YIP1 INTERACTING FACTOR HOMOLOG YIF1 PROTEIN"/>
    <property type="match status" value="1"/>
</dbReference>
<dbReference type="VEuPathDB" id="TrichDB:TVAGG3_0675550"/>
<evidence type="ECO:0000256" key="5">
    <source>
        <dbReference type="ARBA" id="ARBA00022927"/>
    </source>
</evidence>
<dbReference type="EMBL" id="DS113382">
    <property type="protein sequence ID" value="EAY08254.1"/>
    <property type="molecule type" value="Genomic_DNA"/>
</dbReference>
<dbReference type="InterPro" id="IPR005578">
    <property type="entry name" value="Yif1_fam"/>
</dbReference>
<gene>
    <name evidence="11" type="ORF">TVAG_404220</name>
</gene>
<organism evidence="11 12">
    <name type="scientific">Trichomonas vaginalis (strain ATCC PRA-98 / G3)</name>
    <dbReference type="NCBI Taxonomy" id="412133"/>
    <lineage>
        <taxon>Eukaryota</taxon>
        <taxon>Metamonada</taxon>
        <taxon>Parabasalia</taxon>
        <taxon>Trichomonadida</taxon>
        <taxon>Trichomonadidae</taxon>
        <taxon>Trichomonas</taxon>
    </lineage>
</organism>
<sequence length="291" mass="32759">MISDNYYQDPSGPQPHQQQQPQPQPQTIPQFMSPEVLKMASVMTNAYLPDEIKNLDPKQLEQRIAQSQALIPSYFAVTPNSIIHRIKNLACPFFVKQWSRSVPEGQQFIPINNPNAPELYTPITFCFLFFLLSALISGVQNKFSMDYLYLQIIKFGLIIFVEVAICKTLFKNVGVQGSYPILSLIADFSCLSFYMCVVTLFSWNCALYWISFLYCAFSAMIWTLRTLNSEQCMAGRQSSSTVITYVLLFLALAQIALLFFLAPTIYNIGTKVAAPAPAATPVPVQTELVVE</sequence>
<keyword evidence="8 9" id="KW-0472">Membrane</keyword>
<comment type="subcellular location">
    <subcellularLocation>
        <location evidence="9">Endoplasmic reticulum membrane</location>
        <topology evidence="9">Multi-pass membrane protein</topology>
    </subcellularLocation>
    <subcellularLocation>
        <location evidence="9">Golgi apparatus membrane</location>
        <topology evidence="9">Multi-pass membrane protein</topology>
    </subcellularLocation>
</comment>
<dbReference type="VEuPathDB" id="TrichDB:TVAG_404220"/>
<keyword evidence="7 9" id="KW-0333">Golgi apparatus</keyword>
<keyword evidence="5 9" id="KW-0653">Protein transport</keyword>
<dbReference type="GO" id="GO:0015031">
    <property type="term" value="P:protein transport"/>
    <property type="evidence" value="ECO:0007669"/>
    <property type="project" value="UniProtKB-KW"/>
</dbReference>
<keyword evidence="4 9" id="KW-0256">Endoplasmic reticulum</keyword>
<evidence type="ECO:0000313" key="12">
    <source>
        <dbReference type="Proteomes" id="UP000001542"/>
    </source>
</evidence>
<dbReference type="Pfam" id="PF03878">
    <property type="entry name" value="YIF1"/>
    <property type="match status" value="1"/>
</dbReference>
<comment type="similarity">
    <text evidence="1 9">Belongs to the YIF1 family.</text>
</comment>
<dbReference type="eggNOG" id="KOG3094">
    <property type="taxonomic scope" value="Eukaryota"/>
</dbReference>
<keyword evidence="12" id="KW-1185">Reference proteome</keyword>
<dbReference type="AlphaFoldDB" id="A2EGH1"/>
<dbReference type="GO" id="GO:0030134">
    <property type="term" value="C:COPII-coated ER to Golgi transport vesicle"/>
    <property type="evidence" value="ECO:0000318"/>
    <property type="project" value="GO_Central"/>
</dbReference>
<feature type="compositionally biased region" description="Low complexity" evidence="10">
    <location>
        <begin position="8"/>
        <end position="29"/>
    </location>
</feature>
<evidence type="ECO:0000256" key="1">
    <source>
        <dbReference type="ARBA" id="ARBA00009727"/>
    </source>
</evidence>
<feature type="transmembrane region" description="Helical" evidence="9">
    <location>
        <begin position="245"/>
        <end position="266"/>
    </location>
</feature>
<evidence type="ECO:0000256" key="6">
    <source>
        <dbReference type="ARBA" id="ARBA00022989"/>
    </source>
</evidence>
<dbReference type="PANTHER" id="PTHR14083:SF0">
    <property type="entry name" value="YIP1D-INTERACTING FACTOR 1, ISOFORM C"/>
    <property type="match status" value="1"/>
</dbReference>
<feature type="transmembrane region" description="Helical" evidence="9">
    <location>
        <begin position="207"/>
        <end position="224"/>
    </location>
</feature>
<evidence type="ECO:0000256" key="3">
    <source>
        <dbReference type="ARBA" id="ARBA00022692"/>
    </source>
</evidence>
<evidence type="ECO:0000256" key="4">
    <source>
        <dbReference type="ARBA" id="ARBA00022824"/>
    </source>
</evidence>
<keyword evidence="2 9" id="KW-0813">Transport</keyword>
<dbReference type="Proteomes" id="UP000001542">
    <property type="component" value="Unassembled WGS sequence"/>
</dbReference>
<evidence type="ECO:0000256" key="9">
    <source>
        <dbReference type="RuleBase" id="RU368073"/>
    </source>
</evidence>
<comment type="function">
    <text evidence="9">Has a role in transport between endoplasmic reticulum and Golgi.</text>
</comment>
<feature type="transmembrane region" description="Helical" evidence="9">
    <location>
        <begin position="148"/>
        <end position="170"/>
    </location>
</feature>
<keyword evidence="3 9" id="KW-0812">Transmembrane</keyword>
<dbReference type="GO" id="GO:0006888">
    <property type="term" value="P:endoplasmic reticulum to Golgi vesicle-mediated transport"/>
    <property type="evidence" value="ECO:0000318"/>
    <property type="project" value="GO_Central"/>
</dbReference>
<dbReference type="FunCoup" id="A2EGH1">
    <property type="interactions" value="365"/>
</dbReference>
<feature type="transmembrane region" description="Helical" evidence="9">
    <location>
        <begin position="182"/>
        <end position="201"/>
    </location>
</feature>
<evidence type="ECO:0000256" key="2">
    <source>
        <dbReference type="ARBA" id="ARBA00022448"/>
    </source>
</evidence>
<dbReference type="GO" id="GO:0000139">
    <property type="term" value="C:Golgi membrane"/>
    <property type="evidence" value="ECO:0000318"/>
    <property type="project" value="GO_Central"/>
</dbReference>
<protein>
    <recommendedName>
        <fullName evidence="9">Protein YIF1</fullName>
    </recommendedName>
</protein>
<proteinExistence type="inferred from homology"/>
<dbReference type="GO" id="GO:0005789">
    <property type="term" value="C:endoplasmic reticulum membrane"/>
    <property type="evidence" value="ECO:0000318"/>
    <property type="project" value="GO_Central"/>
</dbReference>
<feature type="transmembrane region" description="Helical" evidence="9">
    <location>
        <begin position="119"/>
        <end position="136"/>
    </location>
</feature>
<dbReference type="GO" id="GO:0005793">
    <property type="term" value="C:endoplasmic reticulum-Golgi intermediate compartment"/>
    <property type="evidence" value="ECO:0000318"/>
    <property type="project" value="GO_Central"/>
</dbReference>
<evidence type="ECO:0000256" key="10">
    <source>
        <dbReference type="SAM" id="MobiDB-lite"/>
    </source>
</evidence>
<dbReference type="InParanoid" id="A2EGH1"/>
<dbReference type="STRING" id="5722.A2EGH1"/>
<evidence type="ECO:0000256" key="7">
    <source>
        <dbReference type="ARBA" id="ARBA00023034"/>
    </source>
</evidence>